<reference evidence="4" key="2">
    <citation type="submission" date="2013-07" db="EMBL/GenBank/DDBJ databases">
        <authorList>
            <consortium name="The Broad Institute Genome Sequencing Platform"/>
            <person name="Cuomo C."/>
            <person name="Litvintseva A."/>
            <person name="Chen Y."/>
            <person name="Heitman J."/>
            <person name="Sun S."/>
            <person name="Springer D."/>
            <person name="Dromer F."/>
            <person name="Young S.K."/>
            <person name="Zeng Q."/>
            <person name="Gargeya S."/>
            <person name="Fitzgerald M."/>
            <person name="Abouelleil A."/>
            <person name="Alvarado L."/>
            <person name="Berlin A.M."/>
            <person name="Chapman S.B."/>
            <person name="Dewar J."/>
            <person name="Goldberg J."/>
            <person name="Griggs A."/>
            <person name="Gujja S."/>
            <person name="Hansen M."/>
            <person name="Howarth C."/>
            <person name="Imamovic A."/>
            <person name="Larimer J."/>
            <person name="McCowan C."/>
            <person name="Murphy C."/>
            <person name="Pearson M."/>
            <person name="Priest M."/>
            <person name="Roberts A."/>
            <person name="Saif S."/>
            <person name="Shea T."/>
            <person name="Sykes S."/>
            <person name="Wortman J."/>
            <person name="Nusbaum C."/>
            <person name="Birren B."/>
        </authorList>
    </citation>
    <scope>NUCLEOTIDE SEQUENCE</scope>
    <source>
        <strain evidence="4">CBS 10118</strain>
    </source>
</reference>
<dbReference type="EMBL" id="CP144546">
    <property type="protein sequence ID" value="WVW85431.1"/>
    <property type="molecule type" value="Genomic_DNA"/>
</dbReference>
<reference evidence="3" key="3">
    <citation type="submission" date="2014-01" db="EMBL/GenBank/DDBJ databases">
        <title>Evolution of pathogenesis and genome organization in the Tremellales.</title>
        <authorList>
            <person name="Cuomo C."/>
            <person name="Litvintseva A."/>
            <person name="Heitman J."/>
            <person name="Chen Y."/>
            <person name="Sun S."/>
            <person name="Springer D."/>
            <person name="Dromer F."/>
            <person name="Young S."/>
            <person name="Zeng Q."/>
            <person name="Chapman S."/>
            <person name="Gujja S."/>
            <person name="Saif S."/>
            <person name="Birren B."/>
        </authorList>
    </citation>
    <scope>NUCLEOTIDE SEQUENCE</scope>
    <source>
        <strain evidence="3">CBS 10118</strain>
    </source>
</reference>
<dbReference type="KEGG" id="kbi:30211189"/>
<evidence type="ECO:0000256" key="1">
    <source>
        <dbReference type="SAM" id="MobiDB-lite"/>
    </source>
</evidence>
<feature type="chain" id="PRO_5042334715" evidence="2">
    <location>
        <begin position="19"/>
        <end position="322"/>
    </location>
</feature>
<dbReference type="GeneID" id="30211189"/>
<keyword evidence="5" id="KW-1185">Reference proteome</keyword>
<name>A0A1B9FYF1_9TREE</name>
<evidence type="ECO:0000313" key="5">
    <source>
        <dbReference type="Proteomes" id="UP000092730"/>
    </source>
</evidence>
<dbReference type="EMBL" id="KI894023">
    <property type="protein sequence ID" value="OCF23806.1"/>
    <property type="molecule type" value="Genomic_DNA"/>
</dbReference>
<dbReference type="OrthoDB" id="10532397at2759"/>
<accession>A0A1B9FYF1</accession>
<dbReference type="Proteomes" id="UP000092730">
    <property type="component" value="Chromosome 6"/>
</dbReference>
<gene>
    <name evidence="3" type="ORF">I302_06790</name>
    <name evidence="4" type="ORF">I302_107469</name>
</gene>
<keyword evidence="2" id="KW-0732">Signal</keyword>
<dbReference type="AlphaFoldDB" id="A0A1B9FYF1"/>
<sequence length="322" mass="37549">MLLRQALSLLAVIGLTSAAVVKREDRLEFEIEFKDDAGYLPCDKDWVDEPGMLIDRTHRKVPFNWDAKDIGTERDKRYFKFYVYEHWIDSSKNPFKTFRCTLQALETSSIVHDYTLEGDDEYFDSKLSHKQAHLWCDQEGGQDPDFPKIDSHVSIPSNINTFHPWLGPARAVLPEVKRSDYALDFNIKFDEDSGYQKTEKDFDKSGEIIRGEHTAEFNWNESEFGTANAKRYFNFYTYEDDDDDAKPTARFMCTLEGLQKTGYLEILTYDYELQGEYNWLHSKLRHEEARLTCRKDGPTLAEPDITTDYMPLKKPGSDDDDD</sequence>
<dbReference type="VEuPathDB" id="FungiDB:I302_06790"/>
<evidence type="ECO:0000256" key="2">
    <source>
        <dbReference type="SAM" id="SignalP"/>
    </source>
</evidence>
<organism evidence="3">
    <name type="scientific">Kwoniella bestiolae CBS 10118</name>
    <dbReference type="NCBI Taxonomy" id="1296100"/>
    <lineage>
        <taxon>Eukaryota</taxon>
        <taxon>Fungi</taxon>
        <taxon>Dikarya</taxon>
        <taxon>Basidiomycota</taxon>
        <taxon>Agaricomycotina</taxon>
        <taxon>Tremellomycetes</taxon>
        <taxon>Tremellales</taxon>
        <taxon>Cryptococcaceae</taxon>
        <taxon>Kwoniella</taxon>
    </lineage>
</organism>
<feature type="region of interest" description="Disordered" evidence="1">
    <location>
        <begin position="297"/>
        <end position="322"/>
    </location>
</feature>
<proteinExistence type="predicted"/>
<evidence type="ECO:0000313" key="4">
    <source>
        <dbReference type="EMBL" id="WVW85431.1"/>
    </source>
</evidence>
<reference evidence="4" key="4">
    <citation type="submission" date="2024-02" db="EMBL/GenBank/DDBJ databases">
        <title>Comparative genomics of Cryptococcus and Kwoniella reveals pathogenesis evolution and contrasting modes of karyotype evolution via chromosome fusion or intercentromeric recombination.</title>
        <authorList>
            <person name="Coelho M.A."/>
            <person name="David-Palma M."/>
            <person name="Shea T."/>
            <person name="Bowers K."/>
            <person name="McGinley-Smith S."/>
            <person name="Mohammad A.W."/>
            <person name="Gnirke A."/>
            <person name="Yurkov A.M."/>
            <person name="Nowrousian M."/>
            <person name="Sun S."/>
            <person name="Cuomo C.A."/>
            <person name="Heitman J."/>
        </authorList>
    </citation>
    <scope>NUCLEOTIDE SEQUENCE</scope>
    <source>
        <strain evidence="4">CBS 10118</strain>
    </source>
</reference>
<protein>
    <submittedName>
        <fullName evidence="3">Uncharacterized protein</fullName>
    </submittedName>
</protein>
<reference evidence="3" key="1">
    <citation type="submission" date="2013-07" db="EMBL/GenBank/DDBJ databases">
        <title>The Genome Sequence of Cryptococcus bestiolae CBS10118.</title>
        <authorList>
            <consortium name="The Broad Institute Genome Sequencing Platform"/>
            <person name="Cuomo C."/>
            <person name="Litvintseva A."/>
            <person name="Chen Y."/>
            <person name="Heitman J."/>
            <person name="Sun S."/>
            <person name="Springer D."/>
            <person name="Dromer F."/>
            <person name="Young S.K."/>
            <person name="Zeng Q."/>
            <person name="Gargeya S."/>
            <person name="Fitzgerald M."/>
            <person name="Abouelleil A."/>
            <person name="Alvarado L."/>
            <person name="Berlin A.M."/>
            <person name="Chapman S.B."/>
            <person name="Dewar J."/>
            <person name="Goldberg J."/>
            <person name="Griggs A."/>
            <person name="Gujja S."/>
            <person name="Hansen M."/>
            <person name="Howarth C."/>
            <person name="Imamovic A."/>
            <person name="Larimer J."/>
            <person name="McCowan C."/>
            <person name="Murphy C."/>
            <person name="Pearson M."/>
            <person name="Priest M."/>
            <person name="Roberts A."/>
            <person name="Saif S."/>
            <person name="Shea T."/>
            <person name="Sykes S."/>
            <person name="Wortman J."/>
            <person name="Nusbaum C."/>
            <person name="Birren B."/>
        </authorList>
    </citation>
    <scope>NUCLEOTIDE SEQUENCE [LARGE SCALE GENOMIC DNA]</scope>
    <source>
        <strain evidence="3">CBS 10118</strain>
    </source>
</reference>
<dbReference type="RefSeq" id="XP_019044876.1">
    <property type="nucleotide sequence ID" value="XM_019193399.1"/>
</dbReference>
<evidence type="ECO:0000313" key="3">
    <source>
        <dbReference type="EMBL" id="OCF23806.1"/>
    </source>
</evidence>
<feature type="signal peptide" evidence="2">
    <location>
        <begin position="1"/>
        <end position="18"/>
    </location>
</feature>